<comment type="caution">
    <text evidence="7">The sequence shown here is derived from an EMBL/GenBank/DDBJ whole genome shotgun (WGS) entry which is preliminary data.</text>
</comment>
<evidence type="ECO:0000256" key="6">
    <source>
        <dbReference type="SAM" id="Phobius"/>
    </source>
</evidence>
<feature type="transmembrane region" description="Helical" evidence="6">
    <location>
        <begin position="91"/>
        <end position="112"/>
    </location>
</feature>
<dbReference type="EMBL" id="BGZK01000980">
    <property type="protein sequence ID" value="GBP67316.1"/>
    <property type="molecule type" value="Genomic_DNA"/>
</dbReference>
<keyword evidence="4 6" id="KW-1133">Transmembrane helix</keyword>
<accession>A0A4C1XTL9</accession>
<comment type="subcellular location">
    <subcellularLocation>
        <location evidence="1">Cell membrane</location>
        <topology evidence="1">Multi-pass membrane protein</topology>
    </subcellularLocation>
</comment>
<evidence type="ECO:0000256" key="1">
    <source>
        <dbReference type="ARBA" id="ARBA00004651"/>
    </source>
</evidence>
<evidence type="ECO:0000256" key="4">
    <source>
        <dbReference type="ARBA" id="ARBA00022989"/>
    </source>
</evidence>
<dbReference type="GO" id="GO:0050909">
    <property type="term" value="P:sensory perception of taste"/>
    <property type="evidence" value="ECO:0007669"/>
    <property type="project" value="InterPro"/>
</dbReference>
<gene>
    <name evidence="7" type="ORF">EVAR_97934_1</name>
</gene>
<proteinExistence type="predicted"/>
<keyword evidence="5 6" id="KW-0472">Membrane</keyword>
<evidence type="ECO:0000313" key="8">
    <source>
        <dbReference type="Proteomes" id="UP000299102"/>
    </source>
</evidence>
<keyword evidence="2" id="KW-1003">Cell membrane</keyword>
<sequence length="187" mass="21205">MLLNKLNELKENFRHPKEHKNDKLYAVELYHPKLLSEWCIQDENEGNHDHIFESLNGIEFAYGILCDCCLIFNEVFGFPDTFSGNVNLLQVWLFFYALIAVAASGECVLAAVGDLCRSLARLNSELCRDNESLELCAATRDVLRAVRVSQLRLSACALFDLRMTLVPAFLSLTATYSIVLLQLTHFL</sequence>
<keyword evidence="8" id="KW-1185">Reference proteome</keyword>
<evidence type="ECO:0000256" key="3">
    <source>
        <dbReference type="ARBA" id="ARBA00022692"/>
    </source>
</evidence>
<dbReference type="GO" id="GO:0005886">
    <property type="term" value="C:plasma membrane"/>
    <property type="evidence" value="ECO:0007669"/>
    <property type="project" value="UniProtKB-SubCell"/>
</dbReference>
<dbReference type="Pfam" id="PF08395">
    <property type="entry name" value="7tm_7"/>
    <property type="match status" value="1"/>
</dbReference>
<evidence type="ECO:0000256" key="5">
    <source>
        <dbReference type="ARBA" id="ARBA00023136"/>
    </source>
</evidence>
<dbReference type="Proteomes" id="UP000299102">
    <property type="component" value="Unassembled WGS sequence"/>
</dbReference>
<dbReference type="AlphaFoldDB" id="A0A4C1XTL9"/>
<evidence type="ECO:0000313" key="7">
    <source>
        <dbReference type="EMBL" id="GBP67316.1"/>
    </source>
</evidence>
<evidence type="ECO:0000256" key="2">
    <source>
        <dbReference type="ARBA" id="ARBA00022475"/>
    </source>
</evidence>
<reference evidence="7 8" key="1">
    <citation type="journal article" date="2019" name="Commun. Biol.">
        <title>The bagworm genome reveals a unique fibroin gene that provides high tensile strength.</title>
        <authorList>
            <person name="Kono N."/>
            <person name="Nakamura H."/>
            <person name="Ohtoshi R."/>
            <person name="Tomita M."/>
            <person name="Numata K."/>
            <person name="Arakawa K."/>
        </authorList>
    </citation>
    <scope>NUCLEOTIDE SEQUENCE [LARGE SCALE GENOMIC DNA]</scope>
</reference>
<evidence type="ECO:0008006" key="9">
    <source>
        <dbReference type="Google" id="ProtNLM"/>
    </source>
</evidence>
<protein>
    <recommendedName>
        <fullName evidence="9">Gustatory receptor</fullName>
    </recommendedName>
</protein>
<name>A0A4C1XTL9_EUMVA</name>
<feature type="transmembrane region" description="Helical" evidence="6">
    <location>
        <begin position="161"/>
        <end position="183"/>
    </location>
</feature>
<organism evidence="7 8">
    <name type="scientific">Eumeta variegata</name>
    <name type="common">Bagworm moth</name>
    <name type="synonym">Eumeta japonica</name>
    <dbReference type="NCBI Taxonomy" id="151549"/>
    <lineage>
        <taxon>Eukaryota</taxon>
        <taxon>Metazoa</taxon>
        <taxon>Ecdysozoa</taxon>
        <taxon>Arthropoda</taxon>
        <taxon>Hexapoda</taxon>
        <taxon>Insecta</taxon>
        <taxon>Pterygota</taxon>
        <taxon>Neoptera</taxon>
        <taxon>Endopterygota</taxon>
        <taxon>Lepidoptera</taxon>
        <taxon>Glossata</taxon>
        <taxon>Ditrysia</taxon>
        <taxon>Tineoidea</taxon>
        <taxon>Psychidae</taxon>
        <taxon>Oiketicinae</taxon>
        <taxon>Eumeta</taxon>
    </lineage>
</organism>
<dbReference type="InterPro" id="IPR013604">
    <property type="entry name" value="7TM_chemorcpt"/>
</dbReference>
<keyword evidence="3 6" id="KW-0812">Transmembrane</keyword>
<dbReference type="OrthoDB" id="6930543at2759"/>